<evidence type="ECO:0000256" key="1">
    <source>
        <dbReference type="SAM" id="Phobius"/>
    </source>
</evidence>
<organism evidence="2 3">
    <name type="scientific">Halobacillus alkaliphilus</name>
    <dbReference type="NCBI Taxonomy" id="396056"/>
    <lineage>
        <taxon>Bacteria</taxon>
        <taxon>Bacillati</taxon>
        <taxon>Bacillota</taxon>
        <taxon>Bacilli</taxon>
        <taxon>Bacillales</taxon>
        <taxon>Bacillaceae</taxon>
        <taxon>Halobacillus</taxon>
    </lineage>
</organism>
<gene>
    <name evidence="2" type="ORF">SAMN05216353_13434</name>
</gene>
<feature type="transmembrane region" description="Helical" evidence="1">
    <location>
        <begin position="144"/>
        <end position="173"/>
    </location>
</feature>
<dbReference type="EMBL" id="FOOG01000034">
    <property type="protein sequence ID" value="SFG32088.1"/>
    <property type="molecule type" value="Genomic_DNA"/>
</dbReference>
<feature type="transmembrane region" description="Helical" evidence="1">
    <location>
        <begin position="120"/>
        <end position="138"/>
    </location>
</feature>
<keyword evidence="1" id="KW-0472">Membrane</keyword>
<reference evidence="3" key="1">
    <citation type="submission" date="2016-10" db="EMBL/GenBank/DDBJ databases">
        <authorList>
            <person name="Varghese N."/>
            <person name="Submissions S."/>
        </authorList>
    </citation>
    <scope>NUCLEOTIDE SEQUENCE [LARGE SCALE GENOMIC DNA]</scope>
    <source>
        <strain evidence="3">FP5</strain>
    </source>
</reference>
<dbReference type="OrthoDB" id="2955631at2"/>
<dbReference type="RefSeq" id="WP_089753352.1">
    <property type="nucleotide sequence ID" value="NZ_FOOG01000034.1"/>
</dbReference>
<sequence length="481" mass="55449">MFMKIINQLKKHKKKTPREKKLSLYANLWATPIIYTGAAILLFFLAVLADLQWNAGEHLPSIITIQYQLTQTILSTLTAGILSLTTFTFYGVLAALTTFSIQFSPRILKNFMMNTVTQRTLGIFIGSFHYVLLCLLFINKETSFFFIPVLATGLTIVSIVTFVIFINHIVTWLQVTNMTDDMKEESAIIAKNLLVEEMDNYRVDNTESIEDQIPSSDDESHFVKVEKSGYIQTIDFINLIEEAEKDNIVIKLEYKVGNYAFQSTPLFRYWKKGPSSIDESKYSSLIQLGRNQNEVQDIEYSLNKLVEIAIRAIGNNDPKTATRTVYQIGDLLIEISDLAMFTPYLADDQGDLRLIIQNLVFRDYLYIGLASIRHYARRNIILTVEILKVLNAIAKVDRMDEQDAIWEFAEYTARSLEMHFIHSLDREKLYYTLFSIAETTGHKEKYDKLVDGMLRNMEDEEDRSELERKFPLDRSANNVKS</sequence>
<dbReference type="Proteomes" id="UP000198897">
    <property type="component" value="Unassembled WGS sequence"/>
</dbReference>
<accession>A0A1I2QUW4</accession>
<proteinExistence type="predicted"/>
<feature type="transmembrane region" description="Helical" evidence="1">
    <location>
        <begin position="77"/>
        <end position="99"/>
    </location>
</feature>
<dbReference type="Pfam" id="PF10011">
    <property type="entry name" value="DUF2254"/>
    <property type="match status" value="1"/>
</dbReference>
<evidence type="ECO:0000313" key="3">
    <source>
        <dbReference type="Proteomes" id="UP000198897"/>
    </source>
</evidence>
<keyword evidence="1" id="KW-0812">Transmembrane</keyword>
<dbReference type="InterPro" id="IPR018723">
    <property type="entry name" value="DUF2254_membrane"/>
</dbReference>
<keyword evidence="3" id="KW-1185">Reference proteome</keyword>
<protein>
    <submittedName>
        <fullName evidence="2">Uncharacterized membrane protein</fullName>
    </submittedName>
</protein>
<evidence type="ECO:0000313" key="2">
    <source>
        <dbReference type="EMBL" id="SFG32088.1"/>
    </source>
</evidence>
<dbReference type="AlphaFoldDB" id="A0A1I2QUW4"/>
<name>A0A1I2QUW4_9BACI</name>
<keyword evidence="1" id="KW-1133">Transmembrane helix</keyword>
<feature type="transmembrane region" description="Helical" evidence="1">
    <location>
        <begin position="21"/>
        <end position="49"/>
    </location>
</feature>